<name>A0A5D3CY29_CUCMM</name>
<dbReference type="Proteomes" id="UP000321393">
    <property type="component" value="Unassembled WGS sequence"/>
</dbReference>
<reference evidence="3 4" key="1">
    <citation type="submission" date="2019-08" db="EMBL/GenBank/DDBJ databases">
        <title>Draft genome sequences of two oriental melons (Cucumis melo L. var makuwa).</title>
        <authorList>
            <person name="Kwon S.-Y."/>
        </authorList>
    </citation>
    <scope>NUCLEOTIDE SEQUENCE [LARGE SCALE GENOMIC DNA]</scope>
    <source>
        <strain evidence="4">cv. Chang Bougi</strain>
        <strain evidence="3">cv. SW 3</strain>
        <tissue evidence="2">Leaf</tissue>
    </source>
</reference>
<protein>
    <submittedName>
        <fullName evidence="2">Transposon Ty3-I Gag-Pol polyprotein</fullName>
    </submittedName>
</protein>
<dbReference type="SUPFAM" id="SSF56672">
    <property type="entry name" value="DNA/RNA polymerases"/>
    <property type="match status" value="1"/>
</dbReference>
<sequence length="147" mass="17102">MGQSLRHKQVIGWSLEDLKGIDPSFCTHRIHLKEGAKNKVQPQRHLNLTLKEVVKKEVLKLKDANIIYLVPHSTWLSYFHHLPNAYCPLVERPSSKDVDNECQEEFGDNLHFGKITSIICTPERGQVWAIGAERLLFLIEKFYTFYK</sequence>
<evidence type="ECO:0000313" key="4">
    <source>
        <dbReference type="Proteomes" id="UP000321947"/>
    </source>
</evidence>
<evidence type="ECO:0000313" key="1">
    <source>
        <dbReference type="EMBL" id="KAA0032002.1"/>
    </source>
</evidence>
<gene>
    <name evidence="2" type="ORF">E5676_scaffold96G00960</name>
    <name evidence="1" type="ORF">E6C27_scaffold134G00980</name>
</gene>
<dbReference type="Proteomes" id="UP000321947">
    <property type="component" value="Unassembled WGS sequence"/>
</dbReference>
<dbReference type="InterPro" id="IPR043502">
    <property type="entry name" value="DNA/RNA_pol_sf"/>
</dbReference>
<dbReference type="EMBL" id="SSTD01008275">
    <property type="protein sequence ID" value="TYK16823.1"/>
    <property type="molecule type" value="Genomic_DNA"/>
</dbReference>
<evidence type="ECO:0000313" key="2">
    <source>
        <dbReference type="EMBL" id="TYK16823.1"/>
    </source>
</evidence>
<organism evidence="2 4">
    <name type="scientific">Cucumis melo var. makuwa</name>
    <name type="common">Oriental melon</name>
    <dbReference type="NCBI Taxonomy" id="1194695"/>
    <lineage>
        <taxon>Eukaryota</taxon>
        <taxon>Viridiplantae</taxon>
        <taxon>Streptophyta</taxon>
        <taxon>Embryophyta</taxon>
        <taxon>Tracheophyta</taxon>
        <taxon>Spermatophyta</taxon>
        <taxon>Magnoliopsida</taxon>
        <taxon>eudicotyledons</taxon>
        <taxon>Gunneridae</taxon>
        <taxon>Pentapetalae</taxon>
        <taxon>rosids</taxon>
        <taxon>fabids</taxon>
        <taxon>Cucurbitales</taxon>
        <taxon>Cucurbitaceae</taxon>
        <taxon>Benincaseae</taxon>
        <taxon>Cucumis</taxon>
    </lineage>
</organism>
<dbReference type="EMBL" id="SSTE01021884">
    <property type="protein sequence ID" value="KAA0032002.1"/>
    <property type="molecule type" value="Genomic_DNA"/>
</dbReference>
<dbReference type="Gene3D" id="3.10.10.10">
    <property type="entry name" value="HIV Type 1 Reverse Transcriptase, subunit A, domain 1"/>
    <property type="match status" value="1"/>
</dbReference>
<evidence type="ECO:0000313" key="3">
    <source>
        <dbReference type="Proteomes" id="UP000321393"/>
    </source>
</evidence>
<comment type="caution">
    <text evidence="2">The sequence shown here is derived from an EMBL/GenBank/DDBJ whole genome shotgun (WGS) entry which is preliminary data.</text>
</comment>
<dbReference type="AlphaFoldDB" id="A0A5D3CY29"/>
<accession>A0A5D3CY29</accession>
<dbReference type="OrthoDB" id="1738562at2759"/>
<proteinExistence type="predicted"/>